<organism evidence="1">
    <name type="scientific">marine sediment metagenome</name>
    <dbReference type="NCBI Taxonomy" id="412755"/>
    <lineage>
        <taxon>unclassified sequences</taxon>
        <taxon>metagenomes</taxon>
        <taxon>ecological metagenomes</taxon>
    </lineage>
</organism>
<protein>
    <submittedName>
        <fullName evidence="1">Uncharacterized protein</fullName>
    </submittedName>
</protein>
<proteinExistence type="predicted"/>
<comment type="caution">
    <text evidence="1">The sequence shown here is derived from an EMBL/GenBank/DDBJ whole genome shotgun (WGS) entry which is preliminary data.</text>
</comment>
<dbReference type="EMBL" id="BART01033232">
    <property type="protein sequence ID" value="GAH17964.1"/>
    <property type="molecule type" value="Genomic_DNA"/>
</dbReference>
<sequence>MRRFTLILFIILLAWTDVLTVNVPAPEYTISGEELNVTGATYKHLLGAPNLPCKTVTLALPPGAIVEKINYHGSRIEIGKLTIHPKLPPFHLSD</sequence>
<gene>
    <name evidence="1" type="ORF">S01H4_57183</name>
</gene>
<reference evidence="1" key="1">
    <citation type="journal article" date="2014" name="Front. Microbiol.">
        <title>High frequency of phylogenetically diverse reductive dehalogenase-homologous genes in deep subseafloor sedimentary metagenomes.</title>
        <authorList>
            <person name="Kawai M."/>
            <person name="Futagami T."/>
            <person name="Toyoda A."/>
            <person name="Takaki Y."/>
            <person name="Nishi S."/>
            <person name="Hori S."/>
            <person name="Arai W."/>
            <person name="Tsubouchi T."/>
            <person name="Morono Y."/>
            <person name="Uchiyama I."/>
            <person name="Ito T."/>
            <person name="Fujiyama A."/>
            <person name="Inagaki F."/>
            <person name="Takami H."/>
        </authorList>
    </citation>
    <scope>NUCLEOTIDE SEQUENCE</scope>
    <source>
        <strain evidence="1">Expedition CK06-06</strain>
    </source>
</reference>
<evidence type="ECO:0000313" key="1">
    <source>
        <dbReference type="EMBL" id="GAH17964.1"/>
    </source>
</evidence>
<dbReference type="InterPro" id="IPR038490">
    <property type="entry name" value="Gingipain_propep_sf"/>
</dbReference>
<dbReference type="Gene3D" id="2.60.40.3800">
    <property type="match status" value="1"/>
</dbReference>
<accession>X1ELI9</accession>
<name>X1ELI9_9ZZZZ</name>
<dbReference type="AlphaFoldDB" id="X1ELI9"/>
<feature type="non-terminal residue" evidence="1">
    <location>
        <position position="94"/>
    </location>
</feature>